<organism evidence="9 10">
    <name type="scientific">Reyranella aquatilis</name>
    <dbReference type="NCBI Taxonomy" id="2035356"/>
    <lineage>
        <taxon>Bacteria</taxon>
        <taxon>Pseudomonadati</taxon>
        <taxon>Pseudomonadota</taxon>
        <taxon>Alphaproteobacteria</taxon>
        <taxon>Hyphomicrobiales</taxon>
        <taxon>Reyranellaceae</taxon>
        <taxon>Reyranella</taxon>
    </lineage>
</organism>
<dbReference type="Pfam" id="PF01032">
    <property type="entry name" value="FecCD"/>
    <property type="match status" value="1"/>
</dbReference>
<reference evidence="9 10" key="1">
    <citation type="submission" date="2021-11" db="EMBL/GenBank/DDBJ databases">
        <authorList>
            <person name="Lee D.-H."/>
            <person name="Kim S.-B."/>
        </authorList>
    </citation>
    <scope>NUCLEOTIDE SEQUENCE [LARGE SCALE GENOMIC DNA]</scope>
    <source>
        <strain evidence="9 10">KCTC 52223</strain>
    </source>
</reference>
<dbReference type="CDD" id="cd06550">
    <property type="entry name" value="TM_ABC_iron-siderophores_like"/>
    <property type="match status" value="1"/>
</dbReference>
<feature type="transmembrane region" description="Helical" evidence="8">
    <location>
        <begin position="93"/>
        <end position="111"/>
    </location>
</feature>
<evidence type="ECO:0000256" key="5">
    <source>
        <dbReference type="ARBA" id="ARBA00022692"/>
    </source>
</evidence>
<feature type="transmembrane region" description="Helical" evidence="8">
    <location>
        <begin position="253"/>
        <end position="277"/>
    </location>
</feature>
<accession>A0ABS8KXP8</accession>
<gene>
    <name evidence="9" type="ORF">LJ725_18000</name>
</gene>
<dbReference type="PANTHER" id="PTHR30472">
    <property type="entry name" value="FERRIC ENTEROBACTIN TRANSPORT SYSTEM PERMEASE PROTEIN"/>
    <property type="match status" value="1"/>
</dbReference>
<keyword evidence="4" id="KW-1003">Cell membrane</keyword>
<feature type="transmembrane region" description="Helical" evidence="8">
    <location>
        <begin position="12"/>
        <end position="34"/>
    </location>
</feature>
<proteinExistence type="inferred from homology"/>
<feature type="transmembrane region" description="Helical" evidence="8">
    <location>
        <begin position="54"/>
        <end position="81"/>
    </location>
</feature>
<dbReference type="Gene3D" id="1.10.3470.10">
    <property type="entry name" value="ABC transporter involved in vitamin B12 uptake, BtuC"/>
    <property type="match status" value="1"/>
</dbReference>
<protein>
    <submittedName>
        <fullName evidence="9">Iron ABC transporter permease</fullName>
    </submittedName>
</protein>
<evidence type="ECO:0000256" key="1">
    <source>
        <dbReference type="ARBA" id="ARBA00004651"/>
    </source>
</evidence>
<keyword evidence="7 8" id="KW-0472">Membrane</keyword>
<feature type="transmembrane region" description="Helical" evidence="8">
    <location>
        <begin position="289"/>
        <end position="308"/>
    </location>
</feature>
<dbReference type="EMBL" id="JAJISD010000007">
    <property type="protein sequence ID" value="MCC8430869.1"/>
    <property type="molecule type" value="Genomic_DNA"/>
</dbReference>
<dbReference type="InterPro" id="IPR000522">
    <property type="entry name" value="ABC_transptr_permease_BtuC"/>
</dbReference>
<feature type="transmembrane region" description="Helical" evidence="8">
    <location>
        <begin position="154"/>
        <end position="179"/>
    </location>
</feature>
<evidence type="ECO:0000256" key="8">
    <source>
        <dbReference type="SAM" id="Phobius"/>
    </source>
</evidence>
<evidence type="ECO:0000256" key="3">
    <source>
        <dbReference type="ARBA" id="ARBA00022448"/>
    </source>
</evidence>
<dbReference type="InterPro" id="IPR037294">
    <property type="entry name" value="ABC_BtuC-like"/>
</dbReference>
<keyword evidence="10" id="KW-1185">Reference proteome</keyword>
<evidence type="ECO:0000256" key="6">
    <source>
        <dbReference type="ARBA" id="ARBA00022989"/>
    </source>
</evidence>
<feature type="transmembrane region" description="Helical" evidence="8">
    <location>
        <begin position="126"/>
        <end position="147"/>
    </location>
</feature>
<keyword evidence="3" id="KW-0813">Transport</keyword>
<name>A0ABS8KXP8_9HYPH</name>
<feature type="transmembrane region" description="Helical" evidence="8">
    <location>
        <begin position="199"/>
        <end position="219"/>
    </location>
</feature>
<evidence type="ECO:0000256" key="2">
    <source>
        <dbReference type="ARBA" id="ARBA00007935"/>
    </source>
</evidence>
<evidence type="ECO:0000313" key="10">
    <source>
        <dbReference type="Proteomes" id="UP001198862"/>
    </source>
</evidence>
<comment type="subcellular location">
    <subcellularLocation>
        <location evidence="1">Cell membrane</location>
        <topology evidence="1">Multi-pass membrane protein</topology>
    </subcellularLocation>
</comment>
<feature type="transmembrane region" description="Helical" evidence="8">
    <location>
        <begin position="315"/>
        <end position="336"/>
    </location>
</feature>
<sequence length="344" mass="34700">MTALALRRPIPLFALAAVASVVASLCIGAFPVGPGQILSALGLSSAPLDDTTAAVLYAIRAPRVVAAFAVGAALAAGGAAMQSLFRNPLADPGLLGVSSGAALAAVATIVLGERVMHVVPPELRPWSLPVAAFLGGLAATVLVYRIAAREGVTLVGTLLLAGIAINALTSAGIGMLVFVADDQQLRTLIFWTMGGFGSVTWVAIVPALLILAISVPTLLPTAHLLDALALGEREAGHVGVDVERLKKRLVAQVALAVGAGVAISGIVGFVGLIAPHIVRLLLGPSHRTLLPAAALFGGAFLVLADALARTMVSPAELPIGVLTALVGGPFFLWLLASRAARGGL</sequence>
<comment type="similarity">
    <text evidence="2">Belongs to the binding-protein-dependent transport system permease family. FecCD subfamily.</text>
</comment>
<dbReference type="RefSeq" id="WP_230552016.1">
    <property type="nucleotide sequence ID" value="NZ_JAJISD010000007.1"/>
</dbReference>
<dbReference type="SUPFAM" id="SSF81345">
    <property type="entry name" value="ABC transporter involved in vitamin B12 uptake, BtuC"/>
    <property type="match status" value="1"/>
</dbReference>
<dbReference type="PANTHER" id="PTHR30472:SF25">
    <property type="entry name" value="ABC TRANSPORTER PERMEASE PROTEIN MJ0876-RELATED"/>
    <property type="match status" value="1"/>
</dbReference>
<evidence type="ECO:0000256" key="4">
    <source>
        <dbReference type="ARBA" id="ARBA00022475"/>
    </source>
</evidence>
<keyword evidence="5 8" id="KW-0812">Transmembrane</keyword>
<evidence type="ECO:0000313" key="9">
    <source>
        <dbReference type="EMBL" id="MCC8430869.1"/>
    </source>
</evidence>
<keyword evidence="6 8" id="KW-1133">Transmembrane helix</keyword>
<evidence type="ECO:0000256" key="7">
    <source>
        <dbReference type="ARBA" id="ARBA00023136"/>
    </source>
</evidence>
<comment type="caution">
    <text evidence="9">The sequence shown here is derived from an EMBL/GenBank/DDBJ whole genome shotgun (WGS) entry which is preliminary data.</text>
</comment>
<dbReference type="Proteomes" id="UP001198862">
    <property type="component" value="Unassembled WGS sequence"/>
</dbReference>